<evidence type="ECO:0000259" key="3">
    <source>
        <dbReference type="PROSITE" id="PS50110"/>
    </source>
</evidence>
<evidence type="ECO:0000256" key="2">
    <source>
        <dbReference type="ARBA" id="ARBA00023012"/>
    </source>
</evidence>
<dbReference type="AlphaFoldDB" id="A0A645AFU2"/>
<dbReference type="PANTHER" id="PTHR44591:SF14">
    <property type="entry name" value="PROTEIN PILG"/>
    <property type="match status" value="1"/>
</dbReference>
<proteinExistence type="predicted"/>
<keyword evidence="2" id="KW-0902">Two-component regulatory system</keyword>
<reference evidence="4" key="1">
    <citation type="submission" date="2019-08" db="EMBL/GenBank/DDBJ databases">
        <authorList>
            <person name="Kucharzyk K."/>
            <person name="Murdoch R.W."/>
            <person name="Higgins S."/>
            <person name="Loffler F."/>
        </authorList>
    </citation>
    <scope>NUCLEOTIDE SEQUENCE</scope>
</reference>
<sequence length="122" mass="13796">MSLSKKIMIVDDSRIVHKRMAELLLDSDFEIVCFCRSGEEAVERYQEYRPDVVTMDIVMPGADGLNAAREIMEMDHDARILMVSSLAYDDLVDEAVKIGAKGFVFKPFDRMQLLSSLSCALK</sequence>
<dbReference type="InterPro" id="IPR011006">
    <property type="entry name" value="CheY-like_superfamily"/>
</dbReference>
<feature type="domain" description="Response regulatory" evidence="3">
    <location>
        <begin position="6"/>
        <end position="121"/>
    </location>
</feature>
<dbReference type="InterPro" id="IPR050595">
    <property type="entry name" value="Bact_response_regulator"/>
</dbReference>
<dbReference type="SMART" id="SM00448">
    <property type="entry name" value="REC"/>
    <property type="match status" value="1"/>
</dbReference>
<evidence type="ECO:0000313" key="4">
    <source>
        <dbReference type="EMBL" id="MPM51578.1"/>
    </source>
</evidence>
<dbReference type="GO" id="GO:0000160">
    <property type="term" value="P:phosphorelay signal transduction system"/>
    <property type="evidence" value="ECO:0007669"/>
    <property type="project" value="UniProtKB-KW"/>
</dbReference>
<evidence type="ECO:0000256" key="1">
    <source>
        <dbReference type="ARBA" id="ARBA00022553"/>
    </source>
</evidence>
<comment type="caution">
    <text evidence="4">The sequence shown here is derived from an EMBL/GenBank/DDBJ whole genome shotgun (WGS) entry which is preliminary data.</text>
</comment>
<dbReference type="InterPro" id="IPR001789">
    <property type="entry name" value="Sig_transdc_resp-reg_receiver"/>
</dbReference>
<keyword evidence="1" id="KW-0597">Phosphoprotein</keyword>
<dbReference type="SUPFAM" id="SSF52172">
    <property type="entry name" value="CheY-like"/>
    <property type="match status" value="1"/>
</dbReference>
<dbReference type="PROSITE" id="PS50110">
    <property type="entry name" value="RESPONSE_REGULATORY"/>
    <property type="match status" value="1"/>
</dbReference>
<dbReference type="Pfam" id="PF00072">
    <property type="entry name" value="Response_reg"/>
    <property type="match status" value="1"/>
</dbReference>
<name>A0A645AFU2_9ZZZZ</name>
<gene>
    <name evidence="4" type="primary">cheY_23</name>
    <name evidence="4" type="ORF">SDC9_98327</name>
</gene>
<dbReference type="PANTHER" id="PTHR44591">
    <property type="entry name" value="STRESS RESPONSE REGULATOR PROTEIN 1"/>
    <property type="match status" value="1"/>
</dbReference>
<protein>
    <submittedName>
        <fullName evidence="4">Chemotaxis protein CheY</fullName>
    </submittedName>
</protein>
<organism evidence="4">
    <name type="scientific">bioreactor metagenome</name>
    <dbReference type="NCBI Taxonomy" id="1076179"/>
    <lineage>
        <taxon>unclassified sequences</taxon>
        <taxon>metagenomes</taxon>
        <taxon>ecological metagenomes</taxon>
    </lineage>
</organism>
<dbReference type="Gene3D" id="3.40.50.2300">
    <property type="match status" value="1"/>
</dbReference>
<dbReference type="EMBL" id="VSSQ01013477">
    <property type="protein sequence ID" value="MPM51578.1"/>
    <property type="molecule type" value="Genomic_DNA"/>
</dbReference>
<accession>A0A645AFU2</accession>